<dbReference type="GO" id="GO:0043596">
    <property type="term" value="C:nuclear replication fork"/>
    <property type="evidence" value="ECO:0007669"/>
    <property type="project" value="TreeGrafter"/>
</dbReference>
<feature type="compositionally biased region" description="Low complexity" evidence="10">
    <location>
        <begin position="110"/>
        <end position="119"/>
    </location>
</feature>
<dbReference type="Pfam" id="PF09329">
    <property type="entry name" value="zf-primase"/>
    <property type="match status" value="1"/>
</dbReference>
<reference evidence="12" key="1">
    <citation type="submission" date="2019-09" db="EMBL/GenBank/DDBJ databases">
        <title>Organ-specific transcriptomic study of the physiology of the cattle tick, Rhipicephalus microplus.</title>
        <authorList>
            <person name="Tirloni L."/>
            <person name="Braz G."/>
            <person name="Gandara A.C.P."/>
            <person name="Sabadin G.A."/>
            <person name="da Silva R.M."/>
            <person name="Guizzo M.G."/>
            <person name="Machado J.A."/>
            <person name="Costa E.P."/>
            <person name="Gomes H.F."/>
            <person name="Moraes J."/>
            <person name="Mota M.B.S."/>
            <person name="Mesquita R.D."/>
            <person name="Alvarenga P.H."/>
            <person name="Alves F."/>
            <person name="Seixas A."/>
            <person name="da Fonseca R.N."/>
            <person name="Fogaca A."/>
            <person name="Logullo C."/>
            <person name="Tanaka A."/>
            <person name="Daffre S."/>
            <person name="Termignoni C."/>
            <person name="Vaz I.S.Jr."/>
            <person name="Oliveira P.L."/>
            <person name="Ribeiro J.M."/>
        </authorList>
    </citation>
    <scope>NUCLEOTIDE SEQUENCE</scope>
    <source>
        <strain evidence="12">Porto Alegre</strain>
    </source>
</reference>
<evidence type="ECO:0000313" key="12">
    <source>
        <dbReference type="EMBL" id="NOV40566.1"/>
    </source>
</evidence>
<dbReference type="PANTHER" id="PTHR13454">
    <property type="entry name" value="PROTEIN MCM10 HOMOLOG"/>
    <property type="match status" value="1"/>
</dbReference>
<organism evidence="12">
    <name type="scientific">Rhipicephalus microplus</name>
    <name type="common">Cattle tick</name>
    <name type="synonym">Boophilus microplus</name>
    <dbReference type="NCBI Taxonomy" id="6941"/>
    <lineage>
        <taxon>Eukaryota</taxon>
        <taxon>Metazoa</taxon>
        <taxon>Ecdysozoa</taxon>
        <taxon>Arthropoda</taxon>
        <taxon>Chelicerata</taxon>
        <taxon>Arachnida</taxon>
        <taxon>Acari</taxon>
        <taxon>Parasitiformes</taxon>
        <taxon>Ixodida</taxon>
        <taxon>Ixodoidea</taxon>
        <taxon>Ixodidae</taxon>
        <taxon>Rhipicephalinae</taxon>
        <taxon>Rhipicephalus</taxon>
        <taxon>Boophilus</taxon>
    </lineage>
</organism>
<evidence type="ECO:0000256" key="10">
    <source>
        <dbReference type="SAM" id="MobiDB-lite"/>
    </source>
</evidence>
<evidence type="ECO:0000256" key="5">
    <source>
        <dbReference type="ARBA" id="ARBA00022723"/>
    </source>
</evidence>
<dbReference type="GO" id="GO:0003688">
    <property type="term" value="F:DNA replication origin binding"/>
    <property type="evidence" value="ECO:0007669"/>
    <property type="project" value="TreeGrafter"/>
</dbReference>
<dbReference type="VEuPathDB" id="VectorBase:LOC119174743"/>
<dbReference type="GO" id="GO:0006270">
    <property type="term" value="P:DNA replication initiation"/>
    <property type="evidence" value="ECO:0007669"/>
    <property type="project" value="InterPro"/>
</dbReference>
<dbReference type="SMART" id="SM01280">
    <property type="entry name" value="Mcm10"/>
    <property type="match status" value="1"/>
</dbReference>
<feature type="compositionally biased region" description="Low complexity" evidence="10">
    <location>
        <begin position="88"/>
        <end position="102"/>
    </location>
</feature>
<dbReference type="OrthoDB" id="273123at2759"/>
<keyword evidence="4" id="KW-0235">DNA replication</keyword>
<name>A0A6M2D3J5_RHIMP</name>
<evidence type="ECO:0000256" key="9">
    <source>
        <dbReference type="SAM" id="Coils"/>
    </source>
</evidence>
<dbReference type="PANTHER" id="PTHR13454:SF11">
    <property type="entry name" value="PROTEIN MCM10 HOMOLOG"/>
    <property type="match status" value="1"/>
</dbReference>
<dbReference type="InterPro" id="IPR056791">
    <property type="entry name" value="Znf_Mcm10_C"/>
</dbReference>
<dbReference type="Pfam" id="PF09332">
    <property type="entry name" value="Mcm10"/>
    <property type="match status" value="1"/>
</dbReference>
<dbReference type="GO" id="GO:0003697">
    <property type="term" value="F:single-stranded DNA binding"/>
    <property type="evidence" value="ECO:0007669"/>
    <property type="project" value="InterPro"/>
</dbReference>
<evidence type="ECO:0000259" key="11">
    <source>
        <dbReference type="SMART" id="SM01280"/>
    </source>
</evidence>
<feature type="region of interest" description="Disordered" evidence="10">
    <location>
        <begin position="20"/>
        <end position="168"/>
    </location>
</feature>
<dbReference type="GO" id="GO:0008270">
    <property type="term" value="F:zinc ion binding"/>
    <property type="evidence" value="ECO:0007669"/>
    <property type="project" value="UniProtKB-KW"/>
</dbReference>
<evidence type="ECO:0000256" key="2">
    <source>
        <dbReference type="ARBA" id="ARBA00009679"/>
    </source>
</evidence>
<evidence type="ECO:0000256" key="7">
    <source>
        <dbReference type="ARBA" id="ARBA00022833"/>
    </source>
</evidence>
<dbReference type="InterPro" id="IPR040184">
    <property type="entry name" value="Mcm10"/>
</dbReference>
<dbReference type="Gene3D" id="2.40.50.140">
    <property type="entry name" value="Nucleic acid-binding proteins"/>
    <property type="match status" value="1"/>
</dbReference>
<comment type="similarity">
    <text evidence="2">Belongs to the MCM10 family.</text>
</comment>
<dbReference type="AlphaFoldDB" id="A0A6M2D3J5"/>
<protein>
    <recommendedName>
        <fullName evidence="3">Protein MCM10 homolog</fullName>
    </recommendedName>
</protein>
<dbReference type="FunFam" id="2.40.50.140:FF:000174">
    <property type="entry name" value="DNA replication licensing factor mcm10"/>
    <property type="match status" value="1"/>
</dbReference>
<dbReference type="InterPro" id="IPR055065">
    <property type="entry name" value="OB_MCM10"/>
</dbReference>
<dbReference type="EMBL" id="GHWJ01007829">
    <property type="protein sequence ID" value="NOV40566.1"/>
    <property type="molecule type" value="Transcribed_RNA"/>
</dbReference>
<evidence type="ECO:0000256" key="8">
    <source>
        <dbReference type="ARBA" id="ARBA00023242"/>
    </source>
</evidence>
<feature type="domain" description="Replication factor Mcm10 C-terminal" evidence="11">
    <location>
        <begin position="505"/>
        <end position="812"/>
    </location>
</feature>
<keyword evidence="6" id="KW-0863">Zinc-finger</keyword>
<keyword evidence="5" id="KW-0479">Metal-binding</keyword>
<feature type="compositionally biased region" description="Basic and acidic residues" evidence="10">
    <location>
        <begin position="635"/>
        <end position="649"/>
    </location>
</feature>
<keyword evidence="8" id="KW-0539">Nucleus</keyword>
<feature type="region of interest" description="Disordered" evidence="10">
    <location>
        <begin position="635"/>
        <end position="655"/>
    </location>
</feature>
<evidence type="ECO:0000256" key="4">
    <source>
        <dbReference type="ARBA" id="ARBA00022705"/>
    </source>
</evidence>
<evidence type="ECO:0000256" key="3">
    <source>
        <dbReference type="ARBA" id="ARBA00017770"/>
    </source>
</evidence>
<feature type="compositionally biased region" description="Basic and acidic residues" evidence="10">
    <location>
        <begin position="139"/>
        <end position="152"/>
    </location>
</feature>
<accession>A0A6M2D3J5</accession>
<dbReference type="InterPro" id="IPR015411">
    <property type="entry name" value="Rep_factor_Mcm10_C"/>
</dbReference>
<feature type="compositionally biased region" description="Basic and acidic residues" evidence="10">
    <location>
        <begin position="54"/>
        <end position="71"/>
    </location>
</feature>
<dbReference type="InterPro" id="IPR012340">
    <property type="entry name" value="NA-bd_OB-fold"/>
</dbReference>
<dbReference type="Pfam" id="PF24863">
    <property type="entry name" value="zf-CCCH_Mcm10"/>
    <property type="match status" value="1"/>
</dbReference>
<dbReference type="Pfam" id="PF22379">
    <property type="entry name" value="OB_MCM10"/>
    <property type="match status" value="1"/>
</dbReference>
<proteinExistence type="inferred from homology"/>
<feature type="coiled-coil region" evidence="9">
    <location>
        <begin position="670"/>
        <end position="708"/>
    </location>
</feature>
<keyword evidence="7" id="KW-0862">Zinc</keyword>
<sequence>MDDAELDIDALDELLGQELMEAGEEQDSSKTISDQDTCARKGEDGPSSTAAIEKQLREMQEKMEMLRRQLEAQKSSQPSKPKDDSVSKPRGSGSSSKSSQPSKPKDDSVSKPSGSGSSSLPTRKPLKLVEEDIFGAAKDNGRNGETSLEKSVVHSGDTDSSDDEKRYPTEVGLSKMGKSIKRNLEERKLSGFSSRPPADTWKDNKRKGTLLTDGLDGNGVRDPYSGIRIIRPLVESTVMEARMTGRKMVKMSMVPSFVQQKKIEVDWVTMGVLVNKSPPKTSKNGKPFSIWKLTDLQDCENLVCIFLFGDVHEKHWKTSIGSVVGFLNPSVMPNKDSFSSRKEVCLSIDHPGKVMLMGTSKDFGTCKGKTRDNQPCTNVVNLSTCPYCVYHIKAEYRKMSSKRTDLQASYSGVAPSGLKQKVLKNSQVIYGGQMFMNPTREATKTLRTKDKLILSNLKVAKQAEELEKSSRHAAAEAIKLRHLSSSENQAINTVASKSDFLGKALCTPSAGSRNFLRHVVHETNSTSAASSKKEMVSITAKDLLKMHNGTMKSLVGASRDSKRTASTLQVKGLSASSPIGSVSMPLPRLTALTPSEIAKLRAAKKLSAPLVRQDPNAVKKDTTSSEVQAKIQRKLEEPAISSKDARGDESVEMPAAKRSRLGPALTKEEMEKLLRQKSSHAHQVDDIEQEQEEQYFSVLEKKEQLEEKMLSVTEIQCDVVSCRKCNYTAQQASDLCKKENHVLKHHKAMKRFFRCKDCSHRTVTFARVPGHSCRKCNGSNYERTSMGKPKPGPMLDSEKLLIRGEEIKFLNK</sequence>
<feature type="region of interest" description="Disordered" evidence="10">
    <location>
        <begin position="556"/>
        <end position="576"/>
    </location>
</feature>
<dbReference type="InterPro" id="IPR015408">
    <property type="entry name" value="Znf_Mcm10/DnaG"/>
</dbReference>
<keyword evidence="9" id="KW-0175">Coiled coil</keyword>
<feature type="compositionally biased region" description="Polar residues" evidence="10">
    <location>
        <begin position="564"/>
        <end position="576"/>
    </location>
</feature>
<evidence type="ECO:0000256" key="1">
    <source>
        <dbReference type="ARBA" id="ARBA00004123"/>
    </source>
</evidence>
<evidence type="ECO:0000256" key="6">
    <source>
        <dbReference type="ARBA" id="ARBA00022771"/>
    </source>
</evidence>
<comment type="subcellular location">
    <subcellularLocation>
        <location evidence="1">Nucleus</location>
    </subcellularLocation>
</comment>